<evidence type="ECO:0000313" key="3">
    <source>
        <dbReference type="EMBL" id="ETO19075.1"/>
    </source>
</evidence>
<evidence type="ECO:0000256" key="1">
    <source>
        <dbReference type="PROSITE-ProRule" id="PRU00221"/>
    </source>
</evidence>
<dbReference type="Proteomes" id="UP000023152">
    <property type="component" value="Unassembled WGS sequence"/>
</dbReference>
<gene>
    <name evidence="3" type="ORF">RFI_18163</name>
</gene>
<dbReference type="PANTHER" id="PTHR19850">
    <property type="entry name" value="GUANINE NUCLEOTIDE-BINDING PROTEIN BETA G PROTEIN BETA"/>
    <property type="match status" value="1"/>
</dbReference>
<name>X6MYG8_RETFI</name>
<keyword evidence="4" id="KW-1185">Reference proteome</keyword>
<feature type="compositionally biased region" description="Polar residues" evidence="2">
    <location>
        <begin position="101"/>
        <end position="134"/>
    </location>
</feature>
<protein>
    <submittedName>
        <fullName evidence="3">Uncharacterized protein</fullName>
    </submittedName>
</protein>
<feature type="repeat" description="WD" evidence="1">
    <location>
        <begin position="193"/>
        <end position="225"/>
    </location>
</feature>
<feature type="compositionally biased region" description="Polar residues" evidence="2">
    <location>
        <begin position="24"/>
        <end position="34"/>
    </location>
</feature>
<keyword evidence="1" id="KW-0853">WD repeat</keyword>
<accession>X6MYG8</accession>
<dbReference type="InterPro" id="IPR036322">
    <property type="entry name" value="WD40_repeat_dom_sf"/>
</dbReference>
<comment type="caution">
    <text evidence="3">The sequence shown here is derived from an EMBL/GenBank/DDBJ whole genome shotgun (WGS) entry which is preliminary data.</text>
</comment>
<dbReference type="PROSITE" id="PS50082">
    <property type="entry name" value="WD_REPEATS_2"/>
    <property type="match status" value="1"/>
</dbReference>
<dbReference type="InterPro" id="IPR015943">
    <property type="entry name" value="WD40/YVTN_repeat-like_dom_sf"/>
</dbReference>
<feature type="region of interest" description="Disordered" evidence="2">
    <location>
        <begin position="19"/>
        <end position="52"/>
    </location>
</feature>
<dbReference type="InterPro" id="IPR001680">
    <property type="entry name" value="WD40_rpt"/>
</dbReference>
<dbReference type="PROSITE" id="PS50294">
    <property type="entry name" value="WD_REPEATS_REGION"/>
    <property type="match status" value="1"/>
</dbReference>
<sequence length="271" mass="30693">MGDNRSGLASTKISSSGIHGYGHVNQNQAYTPTDTETDKKRITHSEPRQETNEEFLKKYNSKSVLELHQILRHKQVNSVNVFQKYISQVLGKMHRPGQASLLHSTSNSPQHDRTSVTTTASQLHQHQQNGNYHSNETKIKEEDKEEESNTRTSIPKSEETGRSSAVSIQSDRRKSTIYNVSISELRINCKKVLRGHRQRPASVDWNSKTGDLVSVARDGLLLIWDPVTEHKKYAIGLSCEFVMSVRYSASGRVVDLCAEAYIQIHINIYIY</sequence>
<feature type="region of interest" description="Disordered" evidence="2">
    <location>
        <begin position="99"/>
        <end position="170"/>
    </location>
</feature>
<feature type="compositionally biased region" description="Basic and acidic residues" evidence="2">
    <location>
        <begin position="36"/>
        <end position="52"/>
    </location>
</feature>
<dbReference type="EMBL" id="ASPP01014072">
    <property type="protein sequence ID" value="ETO19075.1"/>
    <property type="molecule type" value="Genomic_DNA"/>
</dbReference>
<dbReference type="AlphaFoldDB" id="X6MYG8"/>
<dbReference type="Gene3D" id="2.130.10.10">
    <property type="entry name" value="YVTN repeat-like/Quinoprotein amine dehydrogenase"/>
    <property type="match status" value="1"/>
</dbReference>
<organism evidence="3 4">
    <name type="scientific">Reticulomyxa filosa</name>
    <dbReference type="NCBI Taxonomy" id="46433"/>
    <lineage>
        <taxon>Eukaryota</taxon>
        <taxon>Sar</taxon>
        <taxon>Rhizaria</taxon>
        <taxon>Retaria</taxon>
        <taxon>Foraminifera</taxon>
        <taxon>Monothalamids</taxon>
        <taxon>Reticulomyxidae</taxon>
        <taxon>Reticulomyxa</taxon>
    </lineage>
</organism>
<reference evidence="3 4" key="1">
    <citation type="journal article" date="2013" name="Curr. Biol.">
        <title>The Genome of the Foraminiferan Reticulomyxa filosa.</title>
        <authorList>
            <person name="Glockner G."/>
            <person name="Hulsmann N."/>
            <person name="Schleicher M."/>
            <person name="Noegel A.A."/>
            <person name="Eichinger L."/>
            <person name="Gallinger C."/>
            <person name="Pawlowski J."/>
            <person name="Sierra R."/>
            <person name="Euteneuer U."/>
            <person name="Pillet L."/>
            <person name="Moustafa A."/>
            <person name="Platzer M."/>
            <person name="Groth M."/>
            <person name="Szafranski K."/>
            <person name="Schliwa M."/>
        </authorList>
    </citation>
    <scope>NUCLEOTIDE SEQUENCE [LARGE SCALE GENOMIC DNA]</scope>
</reference>
<feature type="non-terminal residue" evidence="3">
    <location>
        <position position="271"/>
    </location>
</feature>
<evidence type="ECO:0000313" key="4">
    <source>
        <dbReference type="Proteomes" id="UP000023152"/>
    </source>
</evidence>
<dbReference type="SUPFAM" id="SSF50978">
    <property type="entry name" value="WD40 repeat-like"/>
    <property type="match status" value="1"/>
</dbReference>
<proteinExistence type="predicted"/>
<dbReference type="GO" id="GO:0007165">
    <property type="term" value="P:signal transduction"/>
    <property type="evidence" value="ECO:0007669"/>
    <property type="project" value="InterPro"/>
</dbReference>
<evidence type="ECO:0000256" key="2">
    <source>
        <dbReference type="SAM" id="MobiDB-lite"/>
    </source>
</evidence>
<dbReference type="InterPro" id="IPR016346">
    <property type="entry name" value="G-protein_beta_1-5"/>
</dbReference>
<dbReference type="SMART" id="SM00320">
    <property type="entry name" value="WD40"/>
    <property type="match status" value="1"/>
</dbReference>